<sequence>MKANAKTLRASAEPYHQTALTPLVKLSQQERRALSLVWSENEDESLPRRAHDSEIEHCAVLGYN</sequence>
<accession>A0ABQ2WC91</accession>
<gene>
    <name evidence="1" type="ORF">GCM10008111_00880</name>
</gene>
<dbReference type="EMBL" id="BMYR01000001">
    <property type="protein sequence ID" value="GGW48994.1"/>
    <property type="molecule type" value="Genomic_DNA"/>
</dbReference>
<keyword evidence="2" id="KW-1185">Reference proteome</keyword>
<comment type="caution">
    <text evidence="1">The sequence shown here is derived from an EMBL/GenBank/DDBJ whole genome shotgun (WGS) entry which is preliminary data.</text>
</comment>
<proteinExistence type="predicted"/>
<dbReference type="RefSeq" id="WP_189479353.1">
    <property type="nucleotide sequence ID" value="NZ_BMYR01000001.1"/>
</dbReference>
<dbReference type="Proteomes" id="UP000634667">
    <property type="component" value="Unassembled WGS sequence"/>
</dbReference>
<organism evidence="1 2">
    <name type="scientific">Alishewanella tabrizica</name>
    <dbReference type="NCBI Taxonomy" id="671278"/>
    <lineage>
        <taxon>Bacteria</taxon>
        <taxon>Pseudomonadati</taxon>
        <taxon>Pseudomonadota</taxon>
        <taxon>Gammaproteobacteria</taxon>
        <taxon>Alteromonadales</taxon>
        <taxon>Alteromonadaceae</taxon>
        <taxon>Alishewanella</taxon>
    </lineage>
</organism>
<name>A0ABQ2WC91_9ALTE</name>
<evidence type="ECO:0000313" key="2">
    <source>
        <dbReference type="Proteomes" id="UP000634667"/>
    </source>
</evidence>
<protein>
    <submittedName>
        <fullName evidence="1">Uncharacterized protein</fullName>
    </submittedName>
</protein>
<evidence type="ECO:0000313" key="1">
    <source>
        <dbReference type="EMBL" id="GGW48994.1"/>
    </source>
</evidence>
<reference evidence="2" key="1">
    <citation type="journal article" date="2019" name="Int. J. Syst. Evol. Microbiol.">
        <title>The Global Catalogue of Microorganisms (GCM) 10K type strain sequencing project: providing services to taxonomists for standard genome sequencing and annotation.</title>
        <authorList>
            <consortium name="The Broad Institute Genomics Platform"/>
            <consortium name="The Broad Institute Genome Sequencing Center for Infectious Disease"/>
            <person name="Wu L."/>
            <person name="Ma J."/>
        </authorList>
    </citation>
    <scope>NUCLEOTIDE SEQUENCE [LARGE SCALE GENOMIC DNA]</scope>
    <source>
        <strain evidence="2">KCTC 23723</strain>
    </source>
</reference>